<organism evidence="4 5">
    <name type="scientific">Prorocentrum cordatum</name>
    <dbReference type="NCBI Taxonomy" id="2364126"/>
    <lineage>
        <taxon>Eukaryota</taxon>
        <taxon>Sar</taxon>
        <taxon>Alveolata</taxon>
        <taxon>Dinophyceae</taxon>
        <taxon>Prorocentrales</taxon>
        <taxon>Prorocentraceae</taxon>
        <taxon>Prorocentrum</taxon>
    </lineage>
</organism>
<sequence>MRGGRRAALAVLLPWLPTAEELRRLTIVNGCNTEPIWIAHLANTGVGPGAQNSKIEPGASFSFGPDVTDGLEGARYWPKMGCDENGDHCSLGGSGGPSQACVINGDDYSNCAPPVDTKFEATWGREGEPCDASNPATMAGCDSVDVSLVDGWTLPFKLEVKSGVCTAAGEKTVSQIDCSGLTLDQCPANEDFGGGNGAVSMQAVNPSSGQQAGCYGPCLKLIDDKWGNAFATGRSREDPDVVPYCCTTPPMDSETCNAGPIKDSKYLDTVHRLCPGVYGFAYDDGMGLLRCTYGEYVVTFFCPGAGAVKLWLLPGCGSRVLSAESRCIRIQMQAAAPVLAQVAGYAVGWWSSGGHRCICSCEVSGSVDRDIIGVLQRQLDRRGPDQLTSPPPTTCHCDAGATWLGTAAGFAVGVVVGVLLCLVVYFRAAARRPDDYTSASAELAAITDSGSPPVREEDFVDAAEILACGPKGGTPVKLYGKHLFKMEHRSNNHYSDYMAEGLKLADEWVSEGGGGPAPPTGAGPLAPLADVDMERNPATKWVTLESMFGYAAGDPIDVVGQPFLRSGDRGVLELADGPIAVGIADTAVTGLTPRAGPLDIRLLGTSSDTAFVRQSFAQRAQLLETGDNQKWTAQGPPTTRWVCLAHVEGNATPKQRHFWWRQVLGLVSTDPGVEEHSFLCELIETAVVRDGRRFQLWEEFYAEALRIAEAGDHGDDLDERRLFLGNHRSKGLAMVSPESCVEGLLELCSRAHVDSDSCVHKRGGYVRALRLPAMDVNLGKGGADYGHFLGELYNLGAIEVRESPREVCGLFFVPRKDGRLRLIWGTRRSNARSEVLPFTALPSGEALVALEIDESIAGQRTVAPSADVEVCFYQYELPSKFRPFFALQSVDLRFLPRHVRDQVSQQAHMSLLKDVRPLDSWVLDKVPAEPISDPHLAKILYIDNFASIGPTRARPDAATADMITSLADAGVKADMDPSSGTFGVHDLLGFSLVEHRGFTGTEMERLLGHLVSCFMLRRELLSLLRASYTFAQETKLRRVPLWPSVRKELRWCRALLPLVTADMSRPWSPLITSYDASPWGYGVCEASVSASQSGQIGRLSDRSRWKGLLATNRRPRDDLMGLGDVDDDFKIPRDRGTILSADAVSGFTEVDPEFLRNAAWVTVAARPSFGALVAAGDPTGSSAATQPQSDVPLAWPRASASARRRGSGLREQRHHVELQRLLHCLVPRLAGLQANRIREATQLAYLGILEQLAFFMQCRELPRFSAKVWSTSSRADTTMATQGRQAAYAIAAKLLDYGQERAALGCLVMFETYCRVGELLALRMFQIVPPDRHSGGAAGCPTIVLNASELQVPSKTGEMDSSIAFDLPEHRWVGMLLVLLKEAFASQPMEHVVNVSCAVFLSLLDRSAHDLGVQVLQPTPHCFRHGGASHDRAAGRRPLQEVQRRGMWKAHSSVARYDKHGRAALHQALRPGNRLRLFLELFAGPGELTASMRRKGMAVLAFDVNQGAQGSLKVFRTSRAATWRPCSNPMCSLQELSVCSNLLPHVIFQEDAVPGEPCFKAVRWAIEHGFAEHPEWYPRLSASSPEAAFQAHLAELGEGGCARPCAEPAGGPDPGSVGAAVPPASEVPEVPEGFRRVFCRYTRLLSLGLVVAFRLQPAMSFNDNITILKEGAFPLCGVFCAECSCNGGPQFALSAKFCCLSVGIGFKAAVAAAVAAYGAGQATDGSKGAQAAAALAAAGVTDMVDDSQFDVNFTEGCWTEDRPWLLRDRGEADLLLRGGAAPPWQGSGDIGCACCGMRCMDGDAEAREPAGGYERLAGPAQQTM</sequence>
<proteinExistence type="predicted"/>
<keyword evidence="5" id="KW-1185">Reference proteome</keyword>
<keyword evidence="2" id="KW-0472">Membrane</keyword>
<dbReference type="EMBL" id="CAUYUJ010015393">
    <property type="protein sequence ID" value="CAK0853345.1"/>
    <property type="molecule type" value="Genomic_DNA"/>
</dbReference>
<accession>A0ABN9U3E7</accession>
<dbReference type="InterPro" id="IPR011010">
    <property type="entry name" value="DNA_brk_join_enz"/>
</dbReference>
<evidence type="ECO:0000256" key="3">
    <source>
        <dbReference type="SAM" id="SignalP"/>
    </source>
</evidence>
<dbReference type="Gene3D" id="1.10.443.10">
    <property type="entry name" value="Intergrase catalytic core"/>
    <property type="match status" value="1"/>
</dbReference>
<evidence type="ECO:0000313" key="5">
    <source>
        <dbReference type="Proteomes" id="UP001189429"/>
    </source>
</evidence>
<dbReference type="Proteomes" id="UP001189429">
    <property type="component" value="Unassembled WGS sequence"/>
</dbReference>
<gene>
    <name evidence="4" type="ORF">PCOR1329_LOCUS44860</name>
</gene>
<dbReference type="SUPFAM" id="SSF56349">
    <property type="entry name" value="DNA breaking-rejoining enzymes"/>
    <property type="match status" value="1"/>
</dbReference>
<protein>
    <submittedName>
        <fullName evidence="4">Uncharacterized protein</fullName>
    </submittedName>
</protein>
<dbReference type="InterPro" id="IPR013762">
    <property type="entry name" value="Integrase-like_cat_sf"/>
</dbReference>
<dbReference type="PROSITE" id="PS51367">
    <property type="entry name" value="THAUMATIN_2"/>
    <property type="match status" value="1"/>
</dbReference>
<evidence type="ECO:0000256" key="1">
    <source>
        <dbReference type="ARBA" id="ARBA00023172"/>
    </source>
</evidence>
<feature type="signal peptide" evidence="3">
    <location>
        <begin position="1"/>
        <end position="19"/>
    </location>
</feature>
<keyword evidence="1" id="KW-0233">DNA recombination</keyword>
<evidence type="ECO:0000313" key="4">
    <source>
        <dbReference type="EMBL" id="CAK0853345.1"/>
    </source>
</evidence>
<dbReference type="PANTHER" id="PTHR31013:SF2">
    <property type="entry name" value="THAUMATIN-LIKE PROTEIN"/>
    <property type="match status" value="1"/>
</dbReference>
<dbReference type="InterPro" id="IPR001938">
    <property type="entry name" value="Thaumatin"/>
</dbReference>
<dbReference type="SUPFAM" id="SSF49870">
    <property type="entry name" value="Osmotin, thaumatin-like protein"/>
    <property type="match status" value="1"/>
</dbReference>
<keyword evidence="3" id="KW-0732">Signal</keyword>
<name>A0ABN9U3E7_9DINO</name>
<evidence type="ECO:0000256" key="2">
    <source>
        <dbReference type="SAM" id="Phobius"/>
    </source>
</evidence>
<dbReference type="InterPro" id="IPR037176">
    <property type="entry name" value="Osmotin/thaumatin-like_sf"/>
</dbReference>
<dbReference type="SMART" id="SM00205">
    <property type="entry name" value="THN"/>
    <property type="match status" value="1"/>
</dbReference>
<dbReference type="Gene3D" id="2.60.110.10">
    <property type="entry name" value="Thaumatin"/>
    <property type="match status" value="1"/>
</dbReference>
<feature type="chain" id="PRO_5045628820" evidence="3">
    <location>
        <begin position="20"/>
        <end position="1824"/>
    </location>
</feature>
<keyword evidence="2" id="KW-1133">Transmembrane helix</keyword>
<reference evidence="4" key="1">
    <citation type="submission" date="2023-10" db="EMBL/GenBank/DDBJ databases">
        <authorList>
            <person name="Chen Y."/>
            <person name="Shah S."/>
            <person name="Dougan E. K."/>
            <person name="Thang M."/>
            <person name="Chan C."/>
        </authorList>
    </citation>
    <scope>NUCLEOTIDE SEQUENCE [LARGE SCALE GENOMIC DNA]</scope>
</reference>
<comment type="caution">
    <text evidence="4">The sequence shown here is derived from an EMBL/GenBank/DDBJ whole genome shotgun (WGS) entry which is preliminary data.</text>
</comment>
<dbReference type="Pfam" id="PF00314">
    <property type="entry name" value="Thaumatin"/>
    <property type="match status" value="1"/>
</dbReference>
<keyword evidence="2" id="KW-0812">Transmembrane</keyword>
<dbReference type="PANTHER" id="PTHR31013">
    <property type="entry name" value="THAUMATIN FAMILY PROTEIN-RELATED"/>
    <property type="match status" value="1"/>
</dbReference>
<feature type="transmembrane region" description="Helical" evidence="2">
    <location>
        <begin position="403"/>
        <end position="426"/>
    </location>
</feature>